<keyword evidence="3 5" id="KW-0378">Hydrolase</keyword>
<keyword evidence="12" id="KW-1185">Reference proteome</keyword>
<comment type="catalytic activity">
    <reaction evidence="4 5">
        <text>[protein]-L-glutamate 5-O-methyl ester + H2O = L-glutamyl-[protein] + methanol + H(+)</text>
        <dbReference type="Rhea" id="RHEA:23236"/>
        <dbReference type="Rhea" id="RHEA-COMP:10208"/>
        <dbReference type="Rhea" id="RHEA-COMP:10311"/>
        <dbReference type="ChEBI" id="CHEBI:15377"/>
        <dbReference type="ChEBI" id="CHEBI:15378"/>
        <dbReference type="ChEBI" id="CHEBI:17790"/>
        <dbReference type="ChEBI" id="CHEBI:29973"/>
        <dbReference type="ChEBI" id="CHEBI:82795"/>
        <dbReference type="EC" id="3.1.1.61"/>
    </reaction>
</comment>
<dbReference type="PANTHER" id="PTHR42872">
    <property type="entry name" value="PROTEIN-GLUTAMATE METHYLESTERASE/PROTEIN-GLUTAMINE GLUTAMINASE"/>
    <property type="match status" value="1"/>
</dbReference>
<dbReference type="InterPro" id="IPR011006">
    <property type="entry name" value="CheY-like_superfamily"/>
</dbReference>
<dbReference type="NCBIfam" id="NF001965">
    <property type="entry name" value="PRK00742.1"/>
    <property type="match status" value="1"/>
</dbReference>
<feature type="region of interest" description="Disordered" evidence="8">
    <location>
        <begin position="151"/>
        <end position="179"/>
    </location>
</feature>
<comment type="PTM">
    <text evidence="5">Phosphorylated by CheA. Phosphorylation of the N-terminal regulatory domain activates the methylesterase activity.</text>
</comment>
<dbReference type="STRING" id="419481.SAMN05216233_102214"/>
<evidence type="ECO:0000256" key="6">
    <source>
        <dbReference type="PROSITE-ProRule" id="PRU00050"/>
    </source>
</evidence>
<comment type="subcellular location">
    <subcellularLocation>
        <location evidence="5">Cytoplasm</location>
    </subcellularLocation>
</comment>
<dbReference type="SUPFAM" id="SSF52172">
    <property type="entry name" value="CheY-like"/>
    <property type="match status" value="1"/>
</dbReference>
<protein>
    <recommendedName>
        <fullName evidence="5">Protein-glutamate methylesterase/protein-glutamine glutaminase</fullName>
        <ecNumber evidence="5">3.1.1.61</ecNumber>
        <ecNumber evidence="5">3.5.1.44</ecNumber>
    </recommendedName>
</protein>
<dbReference type="InterPro" id="IPR000673">
    <property type="entry name" value="Sig_transdc_resp-reg_Me-estase"/>
</dbReference>
<dbReference type="PROSITE" id="PS50110">
    <property type="entry name" value="RESPONSE_REGULATORY"/>
    <property type="match status" value="1"/>
</dbReference>
<dbReference type="Proteomes" id="UP000198870">
    <property type="component" value="Unassembled WGS sequence"/>
</dbReference>
<dbReference type="OrthoDB" id="9793421at2"/>
<comment type="domain">
    <text evidence="5">Contains a C-terminal catalytic domain, and an N-terminal region which modulates catalytic activity.</text>
</comment>
<evidence type="ECO:0000256" key="5">
    <source>
        <dbReference type="HAMAP-Rule" id="MF_00099"/>
    </source>
</evidence>
<comment type="catalytic activity">
    <reaction evidence="5">
        <text>L-glutaminyl-[protein] + H2O = L-glutamyl-[protein] + NH4(+)</text>
        <dbReference type="Rhea" id="RHEA:16441"/>
        <dbReference type="Rhea" id="RHEA-COMP:10207"/>
        <dbReference type="Rhea" id="RHEA-COMP:10208"/>
        <dbReference type="ChEBI" id="CHEBI:15377"/>
        <dbReference type="ChEBI" id="CHEBI:28938"/>
        <dbReference type="ChEBI" id="CHEBI:29973"/>
        <dbReference type="ChEBI" id="CHEBI:30011"/>
        <dbReference type="EC" id="3.5.1.44"/>
    </reaction>
</comment>
<dbReference type="RefSeq" id="WP_092208589.1">
    <property type="nucleotide sequence ID" value="NZ_FMUX01000002.1"/>
</dbReference>
<dbReference type="EC" id="3.1.1.61" evidence="5"/>
<dbReference type="Pfam" id="PF00072">
    <property type="entry name" value="Response_reg"/>
    <property type="match status" value="1"/>
</dbReference>
<dbReference type="AlphaFoldDB" id="A0A1G5BV29"/>
<evidence type="ECO:0000313" key="11">
    <source>
        <dbReference type="EMBL" id="SCX94055.1"/>
    </source>
</evidence>
<dbReference type="SUPFAM" id="SSF52738">
    <property type="entry name" value="Methylesterase CheB, C-terminal domain"/>
    <property type="match status" value="1"/>
</dbReference>
<comment type="function">
    <text evidence="5">Involved in chemotaxis. Part of a chemotaxis signal transduction system that modulates chemotaxis in response to various stimuli. Catalyzes the demethylation of specific methylglutamate residues introduced into the chemoreceptors (methyl-accepting chemotaxis proteins or MCP) by CheR. Also mediates the irreversible deamidation of specific glutamine residues to glutamic acid.</text>
</comment>
<feature type="active site" evidence="5 6">
    <location>
        <position position="191"/>
    </location>
</feature>
<keyword evidence="1 5" id="KW-0963">Cytoplasm</keyword>
<evidence type="ECO:0000256" key="4">
    <source>
        <dbReference type="ARBA" id="ARBA00048267"/>
    </source>
</evidence>
<dbReference type="GO" id="GO:0006935">
    <property type="term" value="P:chemotaxis"/>
    <property type="evidence" value="ECO:0007669"/>
    <property type="project" value="UniProtKB-UniRule"/>
</dbReference>
<feature type="domain" description="CheB-type methylesterase" evidence="10">
    <location>
        <begin position="178"/>
        <end position="372"/>
    </location>
</feature>
<evidence type="ECO:0000259" key="10">
    <source>
        <dbReference type="PROSITE" id="PS50122"/>
    </source>
</evidence>
<dbReference type="InterPro" id="IPR035909">
    <property type="entry name" value="CheB_C"/>
</dbReference>
<dbReference type="Pfam" id="PF01339">
    <property type="entry name" value="CheB_methylest"/>
    <property type="match status" value="1"/>
</dbReference>
<evidence type="ECO:0000256" key="7">
    <source>
        <dbReference type="PROSITE-ProRule" id="PRU00169"/>
    </source>
</evidence>
<dbReference type="GO" id="GO:0050568">
    <property type="term" value="F:protein-glutamine glutaminase activity"/>
    <property type="evidence" value="ECO:0007669"/>
    <property type="project" value="UniProtKB-UniRule"/>
</dbReference>
<accession>A0A1G5BV29</accession>
<dbReference type="EMBL" id="FMUX01000002">
    <property type="protein sequence ID" value="SCX94055.1"/>
    <property type="molecule type" value="Genomic_DNA"/>
</dbReference>
<dbReference type="GO" id="GO:0000156">
    <property type="term" value="F:phosphorelay response regulator activity"/>
    <property type="evidence" value="ECO:0007669"/>
    <property type="project" value="InterPro"/>
</dbReference>
<evidence type="ECO:0000259" key="9">
    <source>
        <dbReference type="PROSITE" id="PS50110"/>
    </source>
</evidence>
<sequence length="372" mass="39875">MDPIKVLVVDDTILYRKVVGDVIASIPGAEVCGTAANGRFALTKIKTFKPDLITLDIEMPEMNGLELLEELRKTGMKLPRIIMLSTLTTTGGDMTIRALELGAFDFITKPQSGTAAENVEKIRTRLTPAVTALIQEKKFRSRLSNARATLARTATPREAKPKPAATPASPSHRRITRPVSRASEVVTIGISTGGPNALAAMLPKLPADIGVPVLIVQHMPPVFTKSLAASLNTKCAIEVKEAEDGDLLKPGLALIAPGGKQMRVEAHRDGIHRMVRITNDPPENSCRPSADYLFRSVADHYVGRATGIIMTGMGQDGFKGLQKMHENGAVILAQDEASCTVYGMPKAPTEAGITDKVVPLSDMARALMGTLK</sequence>
<organism evidence="11 12">
    <name type="scientific">Desulfoluna spongiiphila</name>
    <dbReference type="NCBI Taxonomy" id="419481"/>
    <lineage>
        <taxon>Bacteria</taxon>
        <taxon>Pseudomonadati</taxon>
        <taxon>Thermodesulfobacteriota</taxon>
        <taxon>Desulfobacteria</taxon>
        <taxon>Desulfobacterales</taxon>
        <taxon>Desulfolunaceae</taxon>
        <taxon>Desulfoluna</taxon>
    </lineage>
</organism>
<feature type="modified residue" description="4-aspartylphosphate" evidence="5 7">
    <location>
        <position position="56"/>
    </location>
</feature>
<dbReference type="PANTHER" id="PTHR42872:SF6">
    <property type="entry name" value="PROTEIN-GLUTAMATE METHYLESTERASE_PROTEIN-GLUTAMINE GLUTAMINASE"/>
    <property type="match status" value="1"/>
</dbReference>
<dbReference type="Gene3D" id="3.40.50.180">
    <property type="entry name" value="Methylesterase CheB, C-terminal domain"/>
    <property type="match status" value="1"/>
</dbReference>
<feature type="domain" description="Response regulatory" evidence="9">
    <location>
        <begin position="5"/>
        <end position="124"/>
    </location>
</feature>
<proteinExistence type="inferred from homology"/>
<dbReference type="PROSITE" id="PS50122">
    <property type="entry name" value="CHEB"/>
    <property type="match status" value="1"/>
</dbReference>
<dbReference type="GO" id="GO:0005737">
    <property type="term" value="C:cytoplasm"/>
    <property type="evidence" value="ECO:0007669"/>
    <property type="project" value="UniProtKB-SubCell"/>
</dbReference>
<evidence type="ECO:0000256" key="3">
    <source>
        <dbReference type="ARBA" id="ARBA00022801"/>
    </source>
</evidence>
<dbReference type="GO" id="GO:0008984">
    <property type="term" value="F:protein-glutamate methylesterase activity"/>
    <property type="evidence" value="ECO:0007669"/>
    <property type="project" value="UniProtKB-UniRule"/>
</dbReference>
<comment type="similarity">
    <text evidence="5">Belongs to the CheB family.</text>
</comment>
<dbReference type="InterPro" id="IPR008248">
    <property type="entry name" value="CheB-like"/>
</dbReference>
<dbReference type="HAMAP" id="MF_00099">
    <property type="entry name" value="CheB_chemtxs"/>
    <property type="match status" value="1"/>
</dbReference>
<dbReference type="InterPro" id="IPR001789">
    <property type="entry name" value="Sig_transdc_resp-reg_receiver"/>
</dbReference>
<keyword evidence="2 5" id="KW-0145">Chemotaxis</keyword>
<evidence type="ECO:0000256" key="2">
    <source>
        <dbReference type="ARBA" id="ARBA00022500"/>
    </source>
</evidence>
<reference evidence="11 12" key="1">
    <citation type="submission" date="2016-10" db="EMBL/GenBank/DDBJ databases">
        <authorList>
            <person name="de Groot N.N."/>
        </authorList>
    </citation>
    <scope>NUCLEOTIDE SEQUENCE [LARGE SCALE GENOMIC DNA]</scope>
    <source>
        <strain evidence="11 12">AA1</strain>
    </source>
</reference>
<dbReference type="CDD" id="cd17541">
    <property type="entry name" value="REC_CheB-like"/>
    <property type="match status" value="1"/>
</dbReference>
<gene>
    <name evidence="5" type="primary">cheB</name>
    <name evidence="11" type="ORF">SAMN05216233_102214</name>
</gene>
<feature type="active site" evidence="5 6">
    <location>
        <position position="316"/>
    </location>
</feature>
<keyword evidence="5 7" id="KW-0597">Phosphoprotein</keyword>
<dbReference type="PIRSF" id="PIRSF000876">
    <property type="entry name" value="RR_chemtxs_CheB"/>
    <property type="match status" value="1"/>
</dbReference>
<evidence type="ECO:0000256" key="1">
    <source>
        <dbReference type="ARBA" id="ARBA00022490"/>
    </source>
</evidence>
<dbReference type="SMART" id="SM00448">
    <property type="entry name" value="REC"/>
    <property type="match status" value="1"/>
</dbReference>
<name>A0A1G5BV29_9BACT</name>
<dbReference type="Gene3D" id="3.40.50.2300">
    <property type="match status" value="1"/>
</dbReference>
<dbReference type="EC" id="3.5.1.44" evidence="5"/>
<dbReference type="CDD" id="cd16432">
    <property type="entry name" value="CheB_Rec"/>
    <property type="match status" value="1"/>
</dbReference>
<feature type="active site" evidence="5 6">
    <location>
        <position position="218"/>
    </location>
</feature>
<evidence type="ECO:0000313" key="12">
    <source>
        <dbReference type="Proteomes" id="UP000198870"/>
    </source>
</evidence>
<evidence type="ECO:0000256" key="8">
    <source>
        <dbReference type="SAM" id="MobiDB-lite"/>
    </source>
</evidence>